<dbReference type="InterPro" id="IPR036734">
    <property type="entry name" value="Neur_chan_lig-bd_sf"/>
</dbReference>
<dbReference type="GO" id="GO:0004888">
    <property type="term" value="F:transmembrane signaling receptor activity"/>
    <property type="evidence" value="ECO:0007669"/>
    <property type="project" value="InterPro"/>
</dbReference>
<dbReference type="InterPro" id="IPR036719">
    <property type="entry name" value="Neuro-gated_channel_TM_sf"/>
</dbReference>
<dbReference type="InterPro" id="IPR038050">
    <property type="entry name" value="Neuro_actylchol_rec"/>
</dbReference>
<dbReference type="SUPFAM" id="SSF63712">
    <property type="entry name" value="Nicotinic receptor ligand binding domain-like"/>
    <property type="match status" value="1"/>
</dbReference>
<evidence type="ECO:0000256" key="2">
    <source>
        <dbReference type="ARBA" id="ARBA00004236"/>
    </source>
</evidence>
<dbReference type="CDD" id="cd19049">
    <property type="entry name" value="LGIC_TM_anion"/>
    <property type="match status" value="1"/>
</dbReference>
<dbReference type="InterPro" id="IPR018000">
    <property type="entry name" value="Neurotransmitter_ion_chnl_CS"/>
</dbReference>
<keyword evidence="3 11" id="KW-0813">Transport</keyword>
<keyword evidence="9 11" id="KW-0472">Membrane</keyword>
<dbReference type="SUPFAM" id="SSF90112">
    <property type="entry name" value="Neurotransmitter-gated ion-channel transmembrane pore"/>
    <property type="match status" value="1"/>
</dbReference>
<evidence type="ECO:0000256" key="6">
    <source>
        <dbReference type="ARBA" id="ARBA00022729"/>
    </source>
</evidence>
<protein>
    <submittedName>
        <fullName evidence="15">Uncharacterized protein</fullName>
    </submittedName>
</protein>
<dbReference type="InterPro" id="IPR006202">
    <property type="entry name" value="Neur_chan_lig-bd"/>
</dbReference>
<evidence type="ECO:0000259" key="13">
    <source>
        <dbReference type="Pfam" id="PF02932"/>
    </source>
</evidence>
<feature type="domain" description="Neurotransmitter-gated ion-channel transmembrane" evidence="13">
    <location>
        <begin position="291"/>
        <end position="369"/>
    </location>
</feature>
<keyword evidence="6" id="KW-0732">Signal</keyword>
<evidence type="ECO:0000256" key="9">
    <source>
        <dbReference type="ARBA" id="ARBA00023136"/>
    </source>
</evidence>
<keyword evidence="7 11" id="KW-1133">Transmembrane helix</keyword>
<accession>A0A914XIX1</accession>
<dbReference type="AlphaFoldDB" id="A0A914XIX1"/>
<dbReference type="WBParaSite" id="PSAMB.scaffold7size148684.g117.t1">
    <property type="protein sequence ID" value="PSAMB.scaffold7size148684.g117.t1"/>
    <property type="gene ID" value="PSAMB.scaffold7size148684.g117"/>
</dbReference>
<evidence type="ECO:0000256" key="8">
    <source>
        <dbReference type="ARBA" id="ARBA00023065"/>
    </source>
</evidence>
<evidence type="ECO:0000256" key="4">
    <source>
        <dbReference type="ARBA" id="ARBA00022475"/>
    </source>
</evidence>
<proteinExistence type="inferred from homology"/>
<dbReference type="GO" id="GO:0005230">
    <property type="term" value="F:extracellular ligand-gated monoatomic ion channel activity"/>
    <property type="evidence" value="ECO:0007669"/>
    <property type="project" value="InterPro"/>
</dbReference>
<name>A0A914XIX1_9BILA</name>
<comment type="similarity">
    <text evidence="11">Belongs to the ligand-gated ion channel (TC 1.A.9) family.</text>
</comment>
<feature type="domain" description="Neurotransmitter-gated ion-channel ligand-binding" evidence="12">
    <location>
        <begin position="78"/>
        <end position="278"/>
    </location>
</feature>
<dbReference type="Gene3D" id="2.70.170.10">
    <property type="entry name" value="Neurotransmitter-gated ion-channel ligand-binding domain"/>
    <property type="match status" value="1"/>
</dbReference>
<evidence type="ECO:0000256" key="3">
    <source>
        <dbReference type="ARBA" id="ARBA00022448"/>
    </source>
</evidence>
<evidence type="ECO:0000256" key="5">
    <source>
        <dbReference type="ARBA" id="ARBA00022692"/>
    </source>
</evidence>
<dbReference type="Proteomes" id="UP000887566">
    <property type="component" value="Unplaced"/>
</dbReference>
<dbReference type="Pfam" id="PF02932">
    <property type="entry name" value="Neur_chan_memb"/>
    <property type="match status" value="1"/>
</dbReference>
<feature type="transmembrane region" description="Helical" evidence="11">
    <location>
        <begin position="386"/>
        <end position="405"/>
    </location>
</feature>
<feature type="transmembrane region" description="Helical" evidence="11">
    <location>
        <begin position="311"/>
        <end position="327"/>
    </location>
</feature>
<dbReference type="PRINTS" id="PR00253">
    <property type="entry name" value="GABAARECEPTR"/>
</dbReference>
<dbReference type="Gene3D" id="1.20.58.390">
    <property type="entry name" value="Neurotransmitter-gated ion-channel transmembrane domain"/>
    <property type="match status" value="1"/>
</dbReference>
<evidence type="ECO:0000256" key="7">
    <source>
        <dbReference type="ARBA" id="ARBA00022989"/>
    </source>
</evidence>
<keyword evidence="4" id="KW-1003">Cell membrane</keyword>
<organism evidence="14 15">
    <name type="scientific">Plectus sambesii</name>
    <dbReference type="NCBI Taxonomy" id="2011161"/>
    <lineage>
        <taxon>Eukaryota</taxon>
        <taxon>Metazoa</taxon>
        <taxon>Ecdysozoa</taxon>
        <taxon>Nematoda</taxon>
        <taxon>Chromadorea</taxon>
        <taxon>Plectida</taxon>
        <taxon>Plectina</taxon>
        <taxon>Plectoidea</taxon>
        <taxon>Plectidae</taxon>
        <taxon>Plectus</taxon>
    </lineage>
</organism>
<keyword evidence="14" id="KW-1185">Reference proteome</keyword>
<sequence>MRASITAFGTTTATALLCCAIFFPHMLLARPGQRLPEVVEQSEFENDTFSLNQTDMLLLPENVTMNNPIKMAVEDNDFSVYKSKQLPPTADGSSLKIRISTVCEIIDMNEIKAEMIMDIIIKQSWLDIRLNYEADVERNSKSLVVASDENLESTIWKPDIYVTNQRDGHLHTIPVPNSKIILRPTGEVIWSNRYSMVLSCDMRFEYFPFDTQRCYMELSSYSYTIELLNLEWSKLQPPIEIDHSKSLAKFSLIESWESVCNLNHDNGNYPCLRLNFVFVRQLGFHVVQSFVPTSLLVMLSWVSFWLDVRSAAARVALGITSLLTLIEHGNSIKDSLPNVSYTKAVDIWVMVCELFVIGAILEFVYANYRVRLFKSRANTIDRRARILFPSTFVFFAASYVFYYGYWINHKHGMNG</sequence>
<dbReference type="GO" id="GO:0005886">
    <property type="term" value="C:plasma membrane"/>
    <property type="evidence" value="ECO:0007669"/>
    <property type="project" value="UniProtKB-SubCell"/>
</dbReference>
<dbReference type="Pfam" id="PF02931">
    <property type="entry name" value="Neur_chan_LBD"/>
    <property type="match status" value="1"/>
</dbReference>
<dbReference type="PRINTS" id="PR00252">
    <property type="entry name" value="NRIONCHANNEL"/>
</dbReference>
<keyword evidence="5 11" id="KW-0812">Transmembrane</keyword>
<dbReference type="InterPro" id="IPR006028">
    <property type="entry name" value="GABAA/Glycine_rcpt"/>
</dbReference>
<evidence type="ECO:0000256" key="10">
    <source>
        <dbReference type="ARBA" id="ARBA00023303"/>
    </source>
</evidence>
<evidence type="ECO:0000256" key="1">
    <source>
        <dbReference type="ARBA" id="ARBA00004141"/>
    </source>
</evidence>
<reference evidence="15" key="1">
    <citation type="submission" date="2022-11" db="UniProtKB">
        <authorList>
            <consortium name="WormBaseParasite"/>
        </authorList>
    </citation>
    <scope>IDENTIFICATION</scope>
</reference>
<evidence type="ECO:0000313" key="15">
    <source>
        <dbReference type="WBParaSite" id="PSAMB.scaffold7size148684.g117.t1"/>
    </source>
</evidence>
<dbReference type="CDD" id="cd18987">
    <property type="entry name" value="LGIC_ECD_anion"/>
    <property type="match status" value="1"/>
</dbReference>
<keyword evidence="8 11" id="KW-0406">Ion transport</keyword>
<dbReference type="InterPro" id="IPR006029">
    <property type="entry name" value="Neurotrans-gated_channel_TM"/>
</dbReference>
<feature type="transmembrane region" description="Helical" evidence="11">
    <location>
        <begin position="347"/>
        <end position="365"/>
    </location>
</feature>
<evidence type="ECO:0000256" key="11">
    <source>
        <dbReference type="RuleBase" id="RU000687"/>
    </source>
</evidence>
<dbReference type="PANTHER" id="PTHR18945">
    <property type="entry name" value="NEUROTRANSMITTER GATED ION CHANNEL"/>
    <property type="match status" value="1"/>
</dbReference>
<dbReference type="InterPro" id="IPR006201">
    <property type="entry name" value="Neur_channel"/>
</dbReference>
<evidence type="ECO:0000259" key="12">
    <source>
        <dbReference type="Pfam" id="PF02931"/>
    </source>
</evidence>
<comment type="subcellular location">
    <subcellularLocation>
        <location evidence="2">Cell membrane</location>
    </subcellularLocation>
    <subcellularLocation>
        <location evidence="1">Membrane</location>
        <topology evidence="1">Multi-pass membrane protein</topology>
    </subcellularLocation>
</comment>
<dbReference type="PROSITE" id="PS00236">
    <property type="entry name" value="NEUROTR_ION_CHANNEL"/>
    <property type="match status" value="1"/>
</dbReference>
<keyword evidence="10 11" id="KW-0407">Ion channel</keyword>
<feature type="transmembrane region" description="Helical" evidence="11">
    <location>
        <begin position="282"/>
        <end position="304"/>
    </location>
</feature>
<evidence type="ECO:0000313" key="14">
    <source>
        <dbReference type="Proteomes" id="UP000887566"/>
    </source>
</evidence>